<reference evidence="1 2" key="1">
    <citation type="journal article" date="2014" name="BMC Genomics">
        <title>Comparative genomics of Bradyrhizobium japonicum CPAC 15 and Bradyrhizobium diazoefficiens CPAC 7: elite model strains for understanding symbiotic performance with soybean.</title>
        <authorList>
            <person name="Siqueira A.F."/>
            <person name="Ormeno-Orrillo E."/>
            <person name="Souza R.C."/>
            <person name="Rodrigues E.P."/>
            <person name="Almeida L.G."/>
            <person name="Barcellos F.G."/>
            <person name="Batista J.S."/>
            <person name="Nakatami A.S."/>
            <person name="Martinez-Romero E."/>
            <person name="Vasconcelos A.T."/>
            <person name="Hungria M."/>
        </authorList>
    </citation>
    <scope>NUCLEOTIDE SEQUENCE [LARGE SCALE GENOMIC DNA]</scope>
    <source>
        <strain evidence="1 2">SEMIA 5080</strain>
    </source>
</reference>
<name>A0A837CLV6_9BRAD</name>
<evidence type="ECO:0000313" key="2">
    <source>
        <dbReference type="Proteomes" id="UP000024900"/>
    </source>
</evidence>
<sequence length="74" mass="7999">MRGPDNCLAVVVASVVAEEIAAGLAVAVPLQEGIAPNVVEFRDRLPDCINGQIRKRQSIPHPKSQRLCCCQSLF</sequence>
<dbReference type="Proteomes" id="UP000024900">
    <property type="component" value="Unassembled WGS sequence"/>
</dbReference>
<organism evidence="1 2">
    <name type="scientific">Bradyrhizobium diazoefficiens SEMIA 5080</name>
    <dbReference type="NCBI Taxonomy" id="754504"/>
    <lineage>
        <taxon>Bacteria</taxon>
        <taxon>Pseudomonadati</taxon>
        <taxon>Pseudomonadota</taxon>
        <taxon>Alphaproteobacteria</taxon>
        <taxon>Hyphomicrobiales</taxon>
        <taxon>Nitrobacteraceae</taxon>
        <taxon>Bradyrhizobium</taxon>
    </lineage>
</organism>
<dbReference type="EMBL" id="ADOU02000004">
    <property type="protein sequence ID" value="KGJ70132.1"/>
    <property type="molecule type" value="Genomic_DNA"/>
</dbReference>
<proteinExistence type="predicted"/>
<protein>
    <submittedName>
        <fullName evidence="1">Uncharacterized protein</fullName>
    </submittedName>
</protein>
<evidence type="ECO:0000313" key="1">
    <source>
        <dbReference type="EMBL" id="KGJ70132.1"/>
    </source>
</evidence>
<comment type="caution">
    <text evidence="1">The sequence shown here is derived from an EMBL/GenBank/DDBJ whole genome shotgun (WGS) entry which is preliminary data.</text>
</comment>
<gene>
    <name evidence="1" type="ORF">BJA5080_04102</name>
</gene>
<dbReference type="AlphaFoldDB" id="A0A837CLV6"/>
<accession>A0A837CLV6</accession>